<name>A0A3P1TCK4_9ACTN</name>
<dbReference type="Pfam" id="PF14542">
    <property type="entry name" value="Acetyltransf_CG"/>
    <property type="match status" value="1"/>
</dbReference>
<gene>
    <name evidence="2" type="ORF">EII34_01165</name>
</gene>
<evidence type="ECO:0000313" key="3">
    <source>
        <dbReference type="Proteomes" id="UP000280819"/>
    </source>
</evidence>
<evidence type="ECO:0000313" key="2">
    <source>
        <dbReference type="EMBL" id="RRD07124.1"/>
    </source>
</evidence>
<dbReference type="EMBL" id="RQZG01000001">
    <property type="protein sequence ID" value="RRD07124.1"/>
    <property type="molecule type" value="Genomic_DNA"/>
</dbReference>
<accession>A0A3P1TCK4</accession>
<dbReference type="GO" id="GO:0016740">
    <property type="term" value="F:transferase activity"/>
    <property type="evidence" value="ECO:0007669"/>
    <property type="project" value="UniProtKB-KW"/>
</dbReference>
<proteinExistence type="predicted"/>
<dbReference type="OrthoDB" id="5405911at2"/>
<dbReference type="PANTHER" id="PTHR31435:SF10">
    <property type="entry name" value="BSR4717 PROTEIN"/>
    <property type="match status" value="1"/>
</dbReference>
<dbReference type="PANTHER" id="PTHR31435">
    <property type="entry name" value="PROTEIN NATD1"/>
    <property type="match status" value="1"/>
</dbReference>
<dbReference type="InterPro" id="IPR045057">
    <property type="entry name" value="Gcn5-rel_NAT"/>
</dbReference>
<evidence type="ECO:0000259" key="1">
    <source>
        <dbReference type="PROSITE" id="PS51729"/>
    </source>
</evidence>
<feature type="domain" description="N-acetyltransferase" evidence="1">
    <location>
        <begin position="7"/>
        <end position="93"/>
    </location>
</feature>
<dbReference type="InterPro" id="IPR031165">
    <property type="entry name" value="GNAT_YJDJ"/>
</dbReference>
<dbReference type="Gene3D" id="3.40.630.30">
    <property type="match status" value="1"/>
</dbReference>
<protein>
    <submittedName>
        <fullName evidence="2">N-acetyltransferase</fullName>
    </submittedName>
</protein>
<dbReference type="PROSITE" id="PS51729">
    <property type="entry name" value="GNAT_YJDJ"/>
    <property type="match status" value="1"/>
</dbReference>
<comment type="caution">
    <text evidence="2">The sequence shown here is derived from an EMBL/GenBank/DDBJ whole genome shotgun (WGS) entry which is preliminary data.</text>
</comment>
<organism evidence="2 3">
    <name type="scientific">Arachnia propionica</name>
    <dbReference type="NCBI Taxonomy" id="1750"/>
    <lineage>
        <taxon>Bacteria</taxon>
        <taxon>Bacillati</taxon>
        <taxon>Actinomycetota</taxon>
        <taxon>Actinomycetes</taxon>
        <taxon>Propionibacteriales</taxon>
        <taxon>Propionibacteriaceae</taxon>
        <taxon>Arachnia</taxon>
    </lineage>
</organism>
<sequence length="94" mass="10275">MSDIELIKNEAASRYELKQGDEVAAFVDYVIDGDVIDLNHTETIPAFQGKGLAGKVVDFALADILPTEHRLRPSCPFVADRVAGRDDFAGRIAK</sequence>
<dbReference type="InterPro" id="IPR016181">
    <property type="entry name" value="Acyl_CoA_acyltransferase"/>
</dbReference>
<keyword evidence="2" id="KW-0808">Transferase</keyword>
<dbReference type="AlphaFoldDB" id="A0A3P1TCK4"/>
<reference evidence="2 3" key="1">
    <citation type="submission" date="2018-11" db="EMBL/GenBank/DDBJ databases">
        <title>Genomes From Bacteria Associated with the Canine Oral Cavity: a Test Case for Automated Genome-Based Taxonomic Assignment.</title>
        <authorList>
            <person name="Coil D.A."/>
            <person name="Jospin G."/>
            <person name="Darling A.E."/>
            <person name="Wallis C."/>
            <person name="Davis I.J."/>
            <person name="Harris S."/>
            <person name="Eisen J.A."/>
            <person name="Holcombe L.J."/>
            <person name="O'Flynn C."/>
        </authorList>
    </citation>
    <scope>NUCLEOTIDE SEQUENCE [LARGE SCALE GENOMIC DNA]</scope>
    <source>
        <strain evidence="2 3">OH887_COT-365</strain>
    </source>
</reference>
<dbReference type="Proteomes" id="UP000280819">
    <property type="component" value="Unassembled WGS sequence"/>
</dbReference>
<dbReference type="RefSeq" id="WP_124841911.1">
    <property type="nucleotide sequence ID" value="NZ_RQZG01000001.1"/>
</dbReference>
<dbReference type="SUPFAM" id="SSF55729">
    <property type="entry name" value="Acyl-CoA N-acyltransferases (Nat)"/>
    <property type="match status" value="1"/>
</dbReference>